<feature type="disulfide bond" evidence="2">
    <location>
        <begin position="60"/>
        <end position="84"/>
    </location>
</feature>
<feature type="domain" description="SGNH hydrolase-type esterase" evidence="4">
    <location>
        <begin position="38"/>
        <end position="269"/>
    </location>
</feature>
<feature type="active site" description="Nucleophile" evidence="1">
    <location>
        <position position="42"/>
    </location>
</feature>
<dbReference type="PROSITE" id="PS51257">
    <property type="entry name" value="PROKAR_LIPOPROTEIN"/>
    <property type="match status" value="1"/>
</dbReference>
<keyword evidence="6" id="KW-1185">Reference proteome</keyword>
<dbReference type="Pfam" id="PF13472">
    <property type="entry name" value="Lipase_GDSL_2"/>
    <property type="match status" value="1"/>
</dbReference>
<feature type="chain" id="PRO_5003928331" description="SGNH hydrolase-type esterase domain-containing protein" evidence="3">
    <location>
        <begin position="20"/>
        <end position="284"/>
    </location>
</feature>
<dbReference type="Gene3D" id="3.40.50.1110">
    <property type="entry name" value="SGNH hydrolase"/>
    <property type="match status" value="1"/>
</dbReference>
<dbReference type="PANTHER" id="PTHR37981">
    <property type="entry name" value="LIPASE 2"/>
    <property type="match status" value="1"/>
</dbReference>
<evidence type="ECO:0000313" key="6">
    <source>
        <dbReference type="Proteomes" id="UP000009887"/>
    </source>
</evidence>
<gene>
    <name evidence="5" type="ORF">HMPREF9718_04086</name>
</gene>
<protein>
    <recommendedName>
        <fullName evidence="4">SGNH hydrolase-type esterase domain-containing protein</fullName>
    </recommendedName>
</protein>
<feature type="disulfide bond" evidence="2">
    <location>
        <begin position="192"/>
        <end position="240"/>
    </location>
</feature>
<dbReference type="AlphaFoldDB" id="K9D3Q0"/>
<evidence type="ECO:0000256" key="3">
    <source>
        <dbReference type="SAM" id="SignalP"/>
    </source>
</evidence>
<feature type="signal peptide" evidence="3">
    <location>
        <begin position="1"/>
        <end position="19"/>
    </location>
</feature>
<dbReference type="InterPro" id="IPR037460">
    <property type="entry name" value="SEST-like"/>
</dbReference>
<proteinExistence type="predicted"/>
<dbReference type="GO" id="GO:0004806">
    <property type="term" value="F:triacylglycerol lipase activity"/>
    <property type="evidence" value="ECO:0007669"/>
    <property type="project" value="TreeGrafter"/>
</dbReference>
<evidence type="ECO:0000313" key="5">
    <source>
        <dbReference type="EMBL" id="EKU73617.1"/>
    </source>
</evidence>
<keyword evidence="2" id="KW-1015">Disulfide bond</keyword>
<reference evidence="5 6" key="1">
    <citation type="submission" date="2012-09" db="EMBL/GenBank/DDBJ databases">
        <title>The Genome Sequence of Sphingobium yanoikuyae ATCC 51230.</title>
        <authorList>
            <consortium name="The Broad Institute Genome Sequencing Platform"/>
            <person name="Earl A."/>
            <person name="Ward D."/>
            <person name="Feldgarden M."/>
            <person name="Gevers D."/>
            <person name="Huys G."/>
            <person name="Walker B."/>
            <person name="Young S.K."/>
            <person name="Zeng Q."/>
            <person name="Gargeya S."/>
            <person name="Fitzgerald M."/>
            <person name="Haas B."/>
            <person name="Abouelleil A."/>
            <person name="Alvarado L."/>
            <person name="Arachchi H.M."/>
            <person name="Berlin A.M."/>
            <person name="Chapman S.B."/>
            <person name="Goldberg J."/>
            <person name="Griggs A."/>
            <person name="Gujja S."/>
            <person name="Hansen M."/>
            <person name="Howarth C."/>
            <person name="Imamovic A."/>
            <person name="Larimer J."/>
            <person name="McCowen C."/>
            <person name="Montmayeur A."/>
            <person name="Murphy C."/>
            <person name="Neiman D."/>
            <person name="Pearson M."/>
            <person name="Priest M."/>
            <person name="Roberts A."/>
            <person name="Saif S."/>
            <person name="Shea T."/>
            <person name="Sisk P."/>
            <person name="Sykes S."/>
            <person name="Wortman J."/>
            <person name="Nusbaum C."/>
            <person name="Birren B."/>
        </authorList>
    </citation>
    <scope>NUCLEOTIDE SEQUENCE [LARGE SCALE GENOMIC DNA]</scope>
    <source>
        <strain evidence="5 6">ATCC 51230</strain>
    </source>
</reference>
<sequence length="284" mass="29605">MRLSSGLSALPLAFLSGCAATNHSGRFATLPPGAHYVAMGSSFAAGAGIGPTKPNTPTRCQRTSINYASLLVNKLALDLTDVTCGGATTAHLLGPWNELLPQIAAVRSDTRLVTVTIGGNDIGYVAGLMTASCRAGVSFRGRPCPPGTAPREADYRELEDRMRAFAKQVSATAPRAKLVFVQYVTLVPNVPCYAAPLRPDDARVSRALGLRLAQITSRVARESGAVVLSADKLSRDHTPCSAVPWSEGLSLRSTGAGAPWHPNAFGHAAIAHALSGRLGGGERP</sequence>
<evidence type="ECO:0000259" key="4">
    <source>
        <dbReference type="Pfam" id="PF13472"/>
    </source>
</evidence>
<dbReference type="InterPro" id="IPR013830">
    <property type="entry name" value="SGNH_hydro"/>
</dbReference>
<evidence type="ECO:0000256" key="1">
    <source>
        <dbReference type="PIRSR" id="PIRSR637460-1"/>
    </source>
</evidence>
<name>K9D3Q0_SPHYA</name>
<dbReference type="CDD" id="cd01823">
    <property type="entry name" value="SEST_like"/>
    <property type="match status" value="1"/>
</dbReference>
<comment type="caution">
    <text evidence="5">The sequence shown here is derived from an EMBL/GenBank/DDBJ whole genome shotgun (WGS) entry which is preliminary data.</text>
</comment>
<dbReference type="HOGENOM" id="CLU_038449_1_1_5"/>
<accession>K9D3Q0</accession>
<dbReference type="PANTHER" id="PTHR37981:SF1">
    <property type="entry name" value="SGNH HYDROLASE-TYPE ESTERASE DOMAIN-CONTAINING PROTEIN"/>
    <property type="match status" value="1"/>
</dbReference>
<feature type="active site" evidence="1">
    <location>
        <position position="261"/>
    </location>
</feature>
<organism evidence="5 6">
    <name type="scientific">Sphingobium yanoikuyae ATCC 51230</name>
    <dbReference type="NCBI Taxonomy" id="883163"/>
    <lineage>
        <taxon>Bacteria</taxon>
        <taxon>Pseudomonadati</taxon>
        <taxon>Pseudomonadota</taxon>
        <taxon>Alphaproteobacteria</taxon>
        <taxon>Sphingomonadales</taxon>
        <taxon>Sphingomonadaceae</taxon>
        <taxon>Sphingobium</taxon>
    </lineage>
</organism>
<dbReference type="SUPFAM" id="SSF52266">
    <property type="entry name" value="SGNH hydrolase"/>
    <property type="match status" value="1"/>
</dbReference>
<dbReference type="InterPro" id="IPR036514">
    <property type="entry name" value="SGNH_hydro_sf"/>
</dbReference>
<dbReference type="EMBL" id="AGZU01000015">
    <property type="protein sequence ID" value="EKU73617.1"/>
    <property type="molecule type" value="Genomic_DNA"/>
</dbReference>
<dbReference type="GO" id="GO:0019433">
    <property type="term" value="P:triglyceride catabolic process"/>
    <property type="evidence" value="ECO:0007669"/>
    <property type="project" value="TreeGrafter"/>
</dbReference>
<dbReference type="Proteomes" id="UP000009887">
    <property type="component" value="Unassembled WGS sequence"/>
</dbReference>
<keyword evidence="3" id="KW-0732">Signal</keyword>
<evidence type="ECO:0000256" key="2">
    <source>
        <dbReference type="PIRSR" id="PIRSR637460-2"/>
    </source>
</evidence>